<sequence length="80" mass="8796">MAGTKTTQQPTEDAKTPEQKLPSHQTVLILRDERVGQNDYKPGDTPKLTYDRAQQLIKRGAADGDHGAIRAAQARRKAKG</sequence>
<name>A0A1M6UHM0_9GAMM</name>
<organism evidence="2 3">
    <name type="scientific">Halomonas caseinilytica</name>
    <dbReference type="NCBI Taxonomy" id="438744"/>
    <lineage>
        <taxon>Bacteria</taxon>
        <taxon>Pseudomonadati</taxon>
        <taxon>Pseudomonadota</taxon>
        <taxon>Gammaproteobacteria</taxon>
        <taxon>Oceanospirillales</taxon>
        <taxon>Halomonadaceae</taxon>
        <taxon>Halomonas</taxon>
    </lineage>
</organism>
<evidence type="ECO:0000256" key="1">
    <source>
        <dbReference type="SAM" id="MobiDB-lite"/>
    </source>
</evidence>
<protein>
    <submittedName>
        <fullName evidence="2">Uncharacterized protein</fullName>
    </submittedName>
</protein>
<evidence type="ECO:0000313" key="2">
    <source>
        <dbReference type="EMBL" id="SHK68722.1"/>
    </source>
</evidence>
<dbReference type="AlphaFoldDB" id="A0A1M6UHM0"/>
<reference evidence="3" key="1">
    <citation type="submission" date="2016-11" db="EMBL/GenBank/DDBJ databases">
        <authorList>
            <person name="Varghese N."/>
            <person name="Submissions S."/>
        </authorList>
    </citation>
    <scope>NUCLEOTIDE SEQUENCE [LARGE SCALE GENOMIC DNA]</scope>
    <source>
        <strain evidence="3">ALO Sharm</strain>
    </source>
</reference>
<proteinExistence type="predicted"/>
<dbReference type="Proteomes" id="UP000184248">
    <property type="component" value="Unassembled WGS sequence"/>
</dbReference>
<dbReference type="RefSeq" id="WP_064700486.1">
    <property type="nucleotide sequence ID" value="NZ_BDEO01000011.1"/>
</dbReference>
<accession>A0A1M6UHM0</accession>
<gene>
    <name evidence="2" type="ORF">SAMN05192556_104269</name>
</gene>
<keyword evidence="3" id="KW-1185">Reference proteome</keyword>
<dbReference type="EMBL" id="FRAL01000004">
    <property type="protein sequence ID" value="SHK68722.1"/>
    <property type="molecule type" value="Genomic_DNA"/>
</dbReference>
<feature type="compositionally biased region" description="Polar residues" evidence="1">
    <location>
        <begin position="1"/>
        <end position="11"/>
    </location>
</feature>
<feature type="region of interest" description="Disordered" evidence="1">
    <location>
        <begin position="61"/>
        <end position="80"/>
    </location>
</feature>
<evidence type="ECO:0000313" key="3">
    <source>
        <dbReference type="Proteomes" id="UP000184248"/>
    </source>
</evidence>
<feature type="region of interest" description="Disordered" evidence="1">
    <location>
        <begin position="1"/>
        <end position="24"/>
    </location>
</feature>